<dbReference type="EMBL" id="RKLQ01000001">
    <property type="protein sequence ID" value="MBX0302503.1"/>
    <property type="molecule type" value="Genomic_DNA"/>
</dbReference>
<keyword evidence="2" id="KW-1185">Reference proteome</keyword>
<accession>A0A8J8CA05</accession>
<protein>
    <submittedName>
        <fullName evidence="1">Uncharacterized protein</fullName>
    </submittedName>
</protein>
<proteinExistence type="predicted"/>
<gene>
    <name evidence="1" type="ORF">EGD98_02330</name>
</gene>
<sequence length="57" mass="6150">MPSQPPDTPPAAELQSEAYHITVDDGADSFCALSIESPENDQAWLISDTVTALESMR</sequence>
<evidence type="ECO:0000313" key="1">
    <source>
        <dbReference type="EMBL" id="MBX0302503.1"/>
    </source>
</evidence>
<dbReference type="Proteomes" id="UP000783863">
    <property type="component" value="Unassembled WGS sequence"/>
</dbReference>
<reference evidence="1" key="1">
    <citation type="submission" date="2021-06" db="EMBL/GenBank/DDBJ databases">
        <title>Halomicroarcula sp. F24A a new haloarchaeum isolated from saline soil.</title>
        <authorList>
            <person name="Duran-Viseras A."/>
            <person name="Sanchez-Porro C."/>
            <person name="Ventosa A."/>
        </authorList>
    </citation>
    <scope>NUCLEOTIDE SEQUENCE</scope>
    <source>
        <strain evidence="1">F24A</strain>
    </source>
</reference>
<dbReference type="RefSeq" id="WP_220586740.1">
    <property type="nucleotide sequence ID" value="NZ_RKLQ01000001.1"/>
</dbReference>
<dbReference type="AlphaFoldDB" id="A0A8J8CA05"/>
<evidence type="ECO:0000313" key="2">
    <source>
        <dbReference type="Proteomes" id="UP000783863"/>
    </source>
</evidence>
<organism evidence="1 2">
    <name type="scientific">Haloarcula salinisoli</name>
    <dbReference type="NCBI Taxonomy" id="2487746"/>
    <lineage>
        <taxon>Archaea</taxon>
        <taxon>Methanobacteriati</taxon>
        <taxon>Methanobacteriota</taxon>
        <taxon>Stenosarchaea group</taxon>
        <taxon>Halobacteria</taxon>
        <taxon>Halobacteriales</taxon>
        <taxon>Haloarculaceae</taxon>
        <taxon>Haloarcula</taxon>
    </lineage>
</organism>
<name>A0A8J8CA05_9EURY</name>
<comment type="caution">
    <text evidence="1">The sequence shown here is derived from an EMBL/GenBank/DDBJ whole genome shotgun (WGS) entry which is preliminary data.</text>
</comment>